<evidence type="ECO:0000313" key="3">
    <source>
        <dbReference type="Proteomes" id="UP000199103"/>
    </source>
</evidence>
<sequence length="306" mass="33397">MKYCSDQAQASTPTSYPASTDKTWQYTDYSGCVVTYAPTSSATHNIQTYQAFVSKFFDGPFSYWKVSIDNTKGSETCSAGEPSVVTEDQEQVEFQGIQFWLDGDPEEIPADDDYSDFLEVNDKLIGDTEVLPGAKGKSYTVYRGELKPFVSMYINDAPAEQVDKASDTSDEEPAESASAKALDSKTFEHFKVSLLDEKKSGALYGAEVETCVVKLGPDPQGNKTRVSRDPWSFAYGTQGAGVPANTVDPLGTFGKVLPAESLLAEDECVSGWLTYDTSGNGFPEGMLYSNSYGEQATFTERATPFR</sequence>
<keyword evidence="3" id="KW-1185">Reference proteome</keyword>
<evidence type="ECO:0000256" key="1">
    <source>
        <dbReference type="SAM" id="MobiDB-lite"/>
    </source>
</evidence>
<dbReference type="Proteomes" id="UP000199103">
    <property type="component" value="Chromosome I"/>
</dbReference>
<dbReference type="AlphaFoldDB" id="A0A1H1YLM2"/>
<reference evidence="2 3" key="1">
    <citation type="submission" date="2016-10" db="EMBL/GenBank/DDBJ databases">
        <authorList>
            <person name="de Groot N.N."/>
        </authorList>
    </citation>
    <scope>NUCLEOTIDE SEQUENCE [LARGE SCALE GENOMIC DNA]</scope>
    <source>
        <strain evidence="2 3">DSM 21800</strain>
    </source>
</reference>
<feature type="region of interest" description="Disordered" evidence="1">
    <location>
        <begin position="161"/>
        <end position="180"/>
    </location>
</feature>
<protein>
    <submittedName>
        <fullName evidence="2">Uncharacterized protein</fullName>
    </submittedName>
</protein>
<organism evidence="2 3">
    <name type="scientific">Microlunatus soli</name>
    <dbReference type="NCBI Taxonomy" id="630515"/>
    <lineage>
        <taxon>Bacteria</taxon>
        <taxon>Bacillati</taxon>
        <taxon>Actinomycetota</taxon>
        <taxon>Actinomycetes</taxon>
        <taxon>Propionibacteriales</taxon>
        <taxon>Propionibacteriaceae</taxon>
        <taxon>Microlunatus</taxon>
    </lineage>
</organism>
<name>A0A1H1YLM2_9ACTN</name>
<proteinExistence type="predicted"/>
<gene>
    <name evidence="2" type="ORF">SAMN04489812_4658</name>
</gene>
<accession>A0A1H1YLM2</accession>
<dbReference type="EMBL" id="LT629772">
    <property type="protein sequence ID" value="SDT22408.1"/>
    <property type="molecule type" value="Genomic_DNA"/>
</dbReference>
<evidence type="ECO:0000313" key="2">
    <source>
        <dbReference type="EMBL" id="SDT22408.1"/>
    </source>
</evidence>